<protein>
    <submittedName>
        <fullName evidence="1">Enoyl-CoA hydratase/carnithine racemase</fullName>
    </submittedName>
</protein>
<organism evidence="1 2">
    <name type="scientific">Tistlia consotensis USBA 355</name>
    <dbReference type="NCBI Taxonomy" id="560819"/>
    <lineage>
        <taxon>Bacteria</taxon>
        <taxon>Pseudomonadati</taxon>
        <taxon>Pseudomonadota</taxon>
        <taxon>Alphaproteobacteria</taxon>
        <taxon>Rhodospirillales</taxon>
        <taxon>Rhodovibrionaceae</taxon>
        <taxon>Tistlia</taxon>
    </lineage>
</organism>
<dbReference type="GO" id="GO:0006635">
    <property type="term" value="P:fatty acid beta-oxidation"/>
    <property type="evidence" value="ECO:0007669"/>
    <property type="project" value="TreeGrafter"/>
</dbReference>
<evidence type="ECO:0000313" key="2">
    <source>
        <dbReference type="Proteomes" id="UP000192917"/>
    </source>
</evidence>
<dbReference type="GO" id="GO:0003824">
    <property type="term" value="F:catalytic activity"/>
    <property type="evidence" value="ECO:0007669"/>
    <property type="project" value="UniProtKB-ARBA"/>
</dbReference>
<dbReference type="STRING" id="560819.SAMN05428998_101485"/>
<dbReference type="InterPro" id="IPR001753">
    <property type="entry name" value="Enoyl-CoA_hydra/iso"/>
</dbReference>
<dbReference type="InterPro" id="IPR029045">
    <property type="entry name" value="ClpP/crotonase-like_dom_sf"/>
</dbReference>
<dbReference type="PANTHER" id="PTHR11941:SF54">
    <property type="entry name" value="ENOYL-COA HYDRATASE, MITOCHONDRIAL"/>
    <property type="match status" value="1"/>
</dbReference>
<sequence length="269" mass="28390">MASPMTPGGDDELLYEVRGSTGWITLNRPQARNALTFGMYQRLAEICGGLPPAGEGPVRALVITGAGGKAFAAGTDMRQFRAFEKPQDALDYEHKIDVVLGAVEACRVPTIAALPGACTGGGAGIASACDLRIASADLKFGFPIARTLGNTLSITSLSRLAALVGAGRAKEWIFTARLLGAEEALATGLISEILPDQEALAARAAELAEQLAAHAPITLRTTKEALRRLRVEGAGAKDEDLIVEAYMSADFKEGIEAFLGKRKPQWRGR</sequence>
<accession>A0A1Y6B680</accession>
<dbReference type="SUPFAM" id="SSF52096">
    <property type="entry name" value="ClpP/crotonase"/>
    <property type="match status" value="1"/>
</dbReference>
<dbReference type="NCBIfam" id="NF004796">
    <property type="entry name" value="PRK06144.1"/>
    <property type="match status" value="1"/>
</dbReference>
<dbReference type="PANTHER" id="PTHR11941">
    <property type="entry name" value="ENOYL-COA HYDRATASE-RELATED"/>
    <property type="match status" value="1"/>
</dbReference>
<name>A0A1Y6B680_9PROT</name>
<dbReference type="Proteomes" id="UP000192917">
    <property type="component" value="Unassembled WGS sequence"/>
</dbReference>
<dbReference type="AlphaFoldDB" id="A0A1Y6B680"/>
<evidence type="ECO:0000313" key="1">
    <source>
        <dbReference type="EMBL" id="SME92282.1"/>
    </source>
</evidence>
<dbReference type="RefSeq" id="WP_085120820.1">
    <property type="nucleotide sequence ID" value="NZ_FWZX01000001.1"/>
</dbReference>
<proteinExistence type="predicted"/>
<dbReference type="CDD" id="cd06558">
    <property type="entry name" value="crotonase-like"/>
    <property type="match status" value="1"/>
</dbReference>
<keyword evidence="2" id="KW-1185">Reference proteome</keyword>
<dbReference type="Gene3D" id="3.90.226.10">
    <property type="entry name" value="2-enoyl-CoA Hydratase, Chain A, domain 1"/>
    <property type="match status" value="1"/>
</dbReference>
<reference evidence="1 2" key="1">
    <citation type="submission" date="2017-04" db="EMBL/GenBank/DDBJ databases">
        <authorList>
            <person name="Afonso C.L."/>
            <person name="Miller P.J."/>
            <person name="Scott M.A."/>
            <person name="Spackman E."/>
            <person name="Goraichik I."/>
            <person name="Dimitrov K.M."/>
            <person name="Suarez D.L."/>
            <person name="Swayne D.E."/>
        </authorList>
    </citation>
    <scope>NUCLEOTIDE SEQUENCE [LARGE SCALE GENOMIC DNA]</scope>
    <source>
        <strain evidence="1 2">USBA 355</strain>
    </source>
</reference>
<dbReference type="Pfam" id="PF00378">
    <property type="entry name" value="ECH_1"/>
    <property type="match status" value="1"/>
</dbReference>
<gene>
    <name evidence="1" type="ORF">SAMN05428998_101485</name>
</gene>
<dbReference type="EMBL" id="FWZX01000001">
    <property type="protein sequence ID" value="SME92282.1"/>
    <property type="molecule type" value="Genomic_DNA"/>
</dbReference>